<dbReference type="HOGENOM" id="CLU_3069330_0_0_1"/>
<dbReference type="Proteomes" id="UP000054538">
    <property type="component" value="Unassembled WGS sequence"/>
</dbReference>
<evidence type="ECO:0000313" key="2">
    <source>
        <dbReference type="Proteomes" id="UP000054538"/>
    </source>
</evidence>
<reference evidence="1 2" key="1">
    <citation type="submission" date="2014-04" db="EMBL/GenBank/DDBJ databases">
        <authorList>
            <consortium name="DOE Joint Genome Institute"/>
            <person name="Kuo A."/>
            <person name="Kohler A."/>
            <person name="Jargeat P."/>
            <person name="Nagy L.G."/>
            <person name="Floudas D."/>
            <person name="Copeland A."/>
            <person name="Barry K.W."/>
            <person name="Cichocki N."/>
            <person name="Veneault-Fourrey C."/>
            <person name="LaButti K."/>
            <person name="Lindquist E.A."/>
            <person name="Lipzen A."/>
            <person name="Lundell T."/>
            <person name="Morin E."/>
            <person name="Murat C."/>
            <person name="Sun H."/>
            <person name="Tunlid A."/>
            <person name="Henrissat B."/>
            <person name="Grigoriev I.V."/>
            <person name="Hibbett D.S."/>
            <person name="Martin F."/>
            <person name="Nordberg H.P."/>
            <person name="Cantor M.N."/>
            <person name="Hua S.X."/>
        </authorList>
    </citation>
    <scope>NUCLEOTIDE SEQUENCE [LARGE SCALE GENOMIC DNA]</scope>
    <source>
        <strain evidence="1 2">Ve08.2h10</strain>
    </source>
</reference>
<reference evidence="2" key="2">
    <citation type="submission" date="2015-01" db="EMBL/GenBank/DDBJ databases">
        <title>Evolutionary Origins and Diversification of the Mycorrhizal Mutualists.</title>
        <authorList>
            <consortium name="DOE Joint Genome Institute"/>
            <consortium name="Mycorrhizal Genomics Consortium"/>
            <person name="Kohler A."/>
            <person name="Kuo A."/>
            <person name="Nagy L.G."/>
            <person name="Floudas D."/>
            <person name="Copeland A."/>
            <person name="Barry K.W."/>
            <person name="Cichocki N."/>
            <person name="Veneault-Fourrey C."/>
            <person name="LaButti K."/>
            <person name="Lindquist E.A."/>
            <person name="Lipzen A."/>
            <person name="Lundell T."/>
            <person name="Morin E."/>
            <person name="Murat C."/>
            <person name="Riley R."/>
            <person name="Ohm R."/>
            <person name="Sun H."/>
            <person name="Tunlid A."/>
            <person name="Henrissat B."/>
            <person name="Grigoriev I.V."/>
            <person name="Hibbett D.S."/>
            <person name="Martin F."/>
        </authorList>
    </citation>
    <scope>NUCLEOTIDE SEQUENCE [LARGE SCALE GENOMIC DNA]</scope>
    <source>
        <strain evidence="2">Ve08.2h10</strain>
    </source>
</reference>
<accession>A0A0D0DTJ8</accession>
<proteinExistence type="predicted"/>
<dbReference type="EMBL" id="KN824945">
    <property type="protein sequence ID" value="KIK97248.1"/>
    <property type="molecule type" value="Genomic_DNA"/>
</dbReference>
<protein>
    <submittedName>
        <fullName evidence="1">Uncharacterized protein</fullName>
    </submittedName>
</protein>
<sequence>MIKAYPSKALHWVNRFEALNSKYILQCQIAVFAHMLAPVSSDTRRNSLFRKWC</sequence>
<dbReference type="InParanoid" id="A0A0D0DTJ8"/>
<gene>
    <name evidence="1" type="ORF">PAXRUDRAFT_825144</name>
</gene>
<evidence type="ECO:0000313" key="1">
    <source>
        <dbReference type="EMBL" id="KIK97248.1"/>
    </source>
</evidence>
<keyword evidence="2" id="KW-1185">Reference proteome</keyword>
<name>A0A0D0DTJ8_9AGAM</name>
<dbReference type="AlphaFoldDB" id="A0A0D0DTJ8"/>
<organism evidence="1 2">
    <name type="scientific">Paxillus rubicundulus Ve08.2h10</name>
    <dbReference type="NCBI Taxonomy" id="930991"/>
    <lineage>
        <taxon>Eukaryota</taxon>
        <taxon>Fungi</taxon>
        <taxon>Dikarya</taxon>
        <taxon>Basidiomycota</taxon>
        <taxon>Agaricomycotina</taxon>
        <taxon>Agaricomycetes</taxon>
        <taxon>Agaricomycetidae</taxon>
        <taxon>Boletales</taxon>
        <taxon>Paxilineae</taxon>
        <taxon>Paxillaceae</taxon>
        <taxon>Paxillus</taxon>
    </lineage>
</organism>